<name>A0A2R6WMP5_MARPO</name>
<accession>A0A2R6WMP5</accession>
<proteinExistence type="predicted"/>
<protein>
    <submittedName>
        <fullName evidence="2">Uncharacterized protein</fullName>
    </submittedName>
</protein>
<gene>
    <name evidence="2" type="ORF">MARPO_0073s0005</name>
</gene>
<organism evidence="2 3">
    <name type="scientific">Marchantia polymorpha</name>
    <name type="common">Common liverwort</name>
    <name type="synonym">Marchantia aquatica</name>
    <dbReference type="NCBI Taxonomy" id="3197"/>
    <lineage>
        <taxon>Eukaryota</taxon>
        <taxon>Viridiplantae</taxon>
        <taxon>Streptophyta</taxon>
        <taxon>Embryophyta</taxon>
        <taxon>Marchantiophyta</taxon>
        <taxon>Marchantiopsida</taxon>
        <taxon>Marchantiidae</taxon>
        <taxon>Marchantiales</taxon>
        <taxon>Marchantiaceae</taxon>
        <taxon>Marchantia</taxon>
    </lineage>
</organism>
<feature type="compositionally biased region" description="Polar residues" evidence="1">
    <location>
        <begin position="10"/>
        <end position="34"/>
    </location>
</feature>
<keyword evidence="3" id="KW-1185">Reference proteome</keyword>
<dbReference type="Gramene" id="Mp5g19390.1">
    <property type="protein sequence ID" value="Mp5g19390.1.cds1"/>
    <property type="gene ID" value="Mp5g19390"/>
</dbReference>
<sequence length="96" mass="10742">MSVSARDRAVTSNQDEVYNQFGTRSSPGRGQTISGGLDKGGDEQHEIEKLGVVRASRDGTRRQFGRRGSEPEARVPGGVDRRREWPKKPIEFWSNL</sequence>
<evidence type="ECO:0000256" key="1">
    <source>
        <dbReference type="SAM" id="MobiDB-lite"/>
    </source>
</evidence>
<reference evidence="3" key="1">
    <citation type="journal article" date="2017" name="Cell">
        <title>Insights into land plant evolution garnered from the Marchantia polymorpha genome.</title>
        <authorList>
            <person name="Bowman J.L."/>
            <person name="Kohchi T."/>
            <person name="Yamato K.T."/>
            <person name="Jenkins J."/>
            <person name="Shu S."/>
            <person name="Ishizaki K."/>
            <person name="Yamaoka S."/>
            <person name="Nishihama R."/>
            <person name="Nakamura Y."/>
            <person name="Berger F."/>
            <person name="Adam C."/>
            <person name="Aki S.S."/>
            <person name="Althoff F."/>
            <person name="Araki T."/>
            <person name="Arteaga-Vazquez M.A."/>
            <person name="Balasubrmanian S."/>
            <person name="Barry K."/>
            <person name="Bauer D."/>
            <person name="Boehm C.R."/>
            <person name="Briginshaw L."/>
            <person name="Caballero-Perez J."/>
            <person name="Catarino B."/>
            <person name="Chen F."/>
            <person name="Chiyoda S."/>
            <person name="Chovatia M."/>
            <person name="Davies K.M."/>
            <person name="Delmans M."/>
            <person name="Demura T."/>
            <person name="Dierschke T."/>
            <person name="Dolan L."/>
            <person name="Dorantes-Acosta A.E."/>
            <person name="Eklund D.M."/>
            <person name="Florent S.N."/>
            <person name="Flores-Sandoval E."/>
            <person name="Fujiyama A."/>
            <person name="Fukuzawa H."/>
            <person name="Galik B."/>
            <person name="Grimanelli D."/>
            <person name="Grimwood J."/>
            <person name="Grossniklaus U."/>
            <person name="Hamada T."/>
            <person name="Haseloff J."/>
            <person name="Hetherington A.J."/>
            <person name="Higo A."/>
            <person name="Hirakawa Y."/>
            <person name="Hundley H.N."/>
            <person name="Ikeda Y."/>
            <person name="Inoue K."/>
            <person name="Inoue S.I."/>
            <person name="Ishida S."/>
            <person name="Jia Q."/>
            <person name="Kakita M."/>
            <person name="Kanazawa T."/>
            <person name="Kawai Y."/>
            <person name="Kawashima T."/>
            <person name="Kennedy M."/>
            <person name="Kinose K."/>
            <person name="Kinoshita T."/>
            <person name="Kohara Y."/>
            <person name="Koide E."/>
            <person name="Komatsu K."/>
            <person name="Kopischke S."/>
            <person name="Kubo M."/>
            <person name="Kyozuka J."/>
            <person name="Lagercrantz U."/>
            <person name="Lin S.S."/>
            <person name="Lindquist E."/>
            <person name="Lipzen A.M."/>
            <person name="Lu C.W."/>
            <person name="De Luna E."/>
            <person name="Martienssen R.A."/>
            <person name="Minamino N."/>
            <person name="Mizutani M."/>
            <person name="Mizutani M."/>
            <person name="Mochizuki N."/>
            <person name="Monte I."/>
            <person name="Mosher R."/>
            <person name="Nagasaki H."/>
            <person name="Nakagami H."/>
            <person name="Naramoto S."/>
            <person name="Nishitani K."/>
            <person name="Ohtani M."/>
            <person name="Okamoto T."/>
            <person name="Okumura M."/>
            <person name="Phillips J."/>
            <person name="Pollak B."/>
            <person name="Reinders A."/>
            <person name="Rovekamp M."/>
            <person name="Sano R."/>
            <person name="Sawa S."/>
            <person name="Schmid M.W."/>
            <person name="Shirakawa M."/>
            <person name="Solano R."/>
            <person name="Spunde A."/>
            <person name="Suetsugu N."/>
            <person name="Sugano S."/>
            <person name="Sugiyama A."/>
            <person name="Sun R."/>
            <person name="Suzuki Y."/>
            <person name="Takenaka M."/>
            <person name="Takezawa D."/>
            <person name="Tomogane H."/>
            <person name="Tsuzuki M."/>
            <person name="Ueda T."/>
            <person name="Umeda M."/>
            <person name="Ward J.M."/>
            <person name="Watanabe Y."/>
            <person name="Yazaki K."/>
            <person name="Yokoyama R."/>
            <person name="Yoshitake Y."/>
            <person name="Yotsui I."/>
            <person name="Zachgo S."/>
            <person name="Schmutz J."/>
        </authorList>
    </citation>
    <scope>NUCLEOTIDE SEQUENCE [LARGE SCALE GENOMIC DNA]</scope>
    <source>
        <strain evidence="3">Tak-1</strain>
    </source>
</reference>
<dbReference type="AlphaFoldDB" id="A0A2R6WMP5"/>
<feature type="region of interest" description="Disordered" evidence="1">
    <location>
        <begin position="1"/>
        <end position="81"/>
    </location>
</feature>
<evidence type="ECO:0000313" key="2">
    <source>
        <dbReference type="EMBL" id="PTQ35125.1"/>
    </source>
</evidence>
<dbReference type="Proteomes" id="UP000244005">
    <property type="component" value="Unassembled WGS sequence"/>
</dbReference>
<evidence type="ECO:0000313" key="3">
    <source>
        <dbReference type="Proteomes" id="UP000244005"/>
    </source>
</evidence>
<dbReference type="EMBL" id="KZ772745">
    <property type="protein sequence ID" value="PTQ35125.1"/>
    <property type="molecule type" value="Genomic_DNA"/>
</dbReference>
<feature type="compositionally biased region" description="Basic and acidic residues" evidence="1">
    <location>
        <begin position="39"/>
        <end position="81"/>
    </location>
</feature>